<evidence type="ECO:0000256" key="2">
    <source>
        <dbReference type="ARBA" id="ARBA00022737"/>
    </source>
</evidence>
<feature type="chain" id="PRO_5045019143" evidence="5">
    <location>
        <begin position="22"/>
        <end position="372"/>
    </location>
</feature>
<dbReference type="SUPFAM" id="SSF52058">
    <property type="entry name" value="L domain-like"/>
    <property type="match status" value="1"/>
</dbReference>
<gene>
    <name evidence="7 8" type="primary">C4H1orf210</name>
</gene>
<proteinExistence type="predicted"/>
<feature type="compositionally biased region" description="Basic and acidic residues" evidence="3">
    <location>
        <begin position="360"/>
        <end position="372"/>
    </location>
</feature>
<sequence length="372" mass="42167">MKDTWCLQISSMFLAWSVVSGHPCNIDEHGWAACSGKNLLHVPNTLPRDITNLDLSFNSLIMPRHGTFLSSFPLLHSLNLSSNTIPTLYPWLFCNLETLQILDISNCSISHVHRNSFRGLKNLHTLLLKNNKLQFLDFSIFSASRALVHLDLQNNELPYTEELAMFAVQRRCHINLRGNLWVYKGSSTPFQQVHREDKQTLPVSHLELQVQEIRMLDFQDLGQKGKLRVPRDEGSAPSQASTENGTLTATPLPVKTGRSWPYFAGFVLLAIGISIVVALVAKCKLMQRNRTSYQHQRLPDSRSLGSTHAEEVDVEVAYARNQMMGGAVACLPEDDDGFIEDNYIEPNRDLQEEEEEEEMETGKEEPEPHFKL</sequence>
<evidence type="ECO:0000313" key="8">
    <source>
        <dbReference type="RefSeq" id="XP_072853604.1"/>
    </source>
</evidence>
<feature type="region of interest" description="Disordered" evidence="3">
    <location>
        <begin position="227"/>
        <end position="250"/>
    </location>
</feature>
<dbReference type="InterPro" id="IPR003591">
    <property type="entry name" value="Leu-rich_rpt_typical-subtyp"/>
</dbReference>
<evidence type="ECO:0000256" key="5">
    <source>
        <dbReference type="SAM" id="SignalP"/>
    </source>
</evidence>
<evidence type="ECO:0000256" key="1">
    <source>
        <dbReference type="ARBA" id="ARBA00022614"/>
    </source>
</evidence>
<dbReference type="InterPro" id="IPR001611">
    <property type="entry name" value="Leu-rich_rpt"/>
</dbReference>
<dbReference type="AlphaFoldDB" id="A0A6J0SYP9"/>
<evidence type="ECO:0000313" key="7">
    <source>
        <dbReference type="RefSeq" id="XP_020638849.2"/>
    </source>
</evidence>
<evidence type="ECO:0000313" key="6">
    <source>
        <dbReference type="Proteomes" id="UP001652642"/>
    </source>
</evidence>
<dbReference type="GeneID" id="110073713"/>
<dbReference type="Pfam" id="PF13855">
    <property type="entry name" value="LRR_8"/>
    <property type="match status" value="1"/>
</dbReference>
<reference evidence="7 8" key="1">
    <citation type="submission" date="2025-05" db="UniProtKB">
        <authorList>
            <consortium name="RefSeq"/>
        </authorList>
    </citation>
    <scope>IDENTIFICATION</scope>
</reference>
<keyword evidence="4" id="KW-0812">Transmembrane</keyword>
<organism evidence="6 7">
    <name type="scientific">Pogona vitticeps</name>
    <name type="common">central bearded dragon</name>
    <dbReference type="NCBI Taxonomy" id="103695"/>
    <lineage>
        <taxon>Eukaryota</taxon>
        <taxon>Metazoa</taxon>
        <taxon>Chordata</taxon>
        <taxon>Craniata</taxon>
        <taxon>Vertebrata</taxon>
        <taxon>Euteleostomi</taxon>
        <taxon>Lepidosauria</taxon>
        <taxon>Squamata</taxon>
        <taxon>Bifurcata</taxon>
        <taxon>Unidentata</taxon>
        <taxon>Episquamata</taxon>
        <taxon>Toxicofera</taxon>
        <taxon>Iguania</taxon>
        <taxon>Acrodonta</taxon>
        <taxon>Agamidae</taxon>
        <taxon>Amphibolurinae</taxon>
        <taxon>Pogona</taxon>
    </lineage>
</organism>
<keyword evidence="4" id="KW-0472">Membrane</keyword>
<evidence type="ECO:0000256" key="4">
    <source>
        <dbReference type="SAM" id="Phobius"/>
    </source>
</evidence>
<dbReference type="RefSeq" id="XP_072853604.1">
    <property type="nucleotide sequence ID" value="XM_072997503.1"/>
</dbReference>
<name>A0A6J0SYP9_9SAUR</name>
<dbReference type="PANTHER" id="PTHR31450:SF3">
    <property type="entry name" value="TYPE III ENDOSOME MEMBRANE PROTEIN TEMP"/>
    <property type="match status" value="1"/>
</dbReference>
<dbReference type="SMART" id="SM00369">
    <property type="entry name" value="LRR_TYP"/>
    <property type="match status" value="3"/>
</dbReference>
<dbReference type="PANTHER" id="PTHR31450">
    <property type="entry name" value="LEUCINE-RICH REPEAT-CONTAINING PROTEIN 19 LRRC19 FAMILY MEMBER"/>
    <property type="match status" value="1"/>
</dbReference>
<feature type="transmembrane region" description="Helical" evidence="4">
    <location>
        <begin position="260"/>
        <end position="281"/>
    </location>
</feature>
<feature type="region of interest" description="Disordered" evidence="3">
    <location>
        <begin position="336"/>
        <end position="372"/>
    </location>
</feature>
<dbReference type="RefSeq" id="XP_020638849.2">
    <property type="nucleotide sequence ID" value="XM_020783190.2"/>
</dbReference>
<keyword evidence="6" id="KW-1185">Reference proteome</keyword>
<dbReference type="Proteomes" id="UP001652642">
    <property type="component" value="Chromosome 4"/>
</dbReference>
<feature type="signal peptide" evidence="5">
    <location>
        <begin position="1"/>
        <end position="21"/>
    </location>
</feature>
<dbReference type="CTD" id="119964453"/>
<evidence type="ECO:0000256" key="3">
    <source>
        <dbReference type="SAM" id="MobiDB-lite"/>
    </source>
</evidence>
<dbReference type="OrthoDB" id="676979at2759"/>
<accession>A0A6J0SYP9</accession>
<dbReference type="KEGG" id="pvt:110073713"/>
<keyword evidence="1" id="KW-0433">Leucine-rich repeat</keyword>
<feature type="compositionally biased region" description="Polar residues" evidence="3">
    <location>
        <begin position="236"/>
        <end position="249"/>
    </location>
</feature>
<keyword evidence="5" id="KW-0732">Signal</keyword>
<dbReference type="Gene3D" id="3.80.10.10">
    <property type="entry name" value="Ribonuclease Inhibitor"/>
    <property type="match status" value="1"/>
</dbReference>
<dbReference type="InterPro" id="IPR032675">
    <property type="entry name" value="LRR_dom_sf"/>
</dbReference>
<protein>
    <submittedName>
        <fullName evidence="7 8">Type III endosome membrane protein TEMP</fullName>
    </submittedName>
</protein>
<keyword evidence="2" id="KW-0677">Repeat</keyword>
<keyword evidence="4" id="KW-1133">Transmembrane helix</keyword>
<dbReference type="InParanoid" id="A0A6J0SYP9"/>